<dbReference type="STRING" id="1121477.SAMN02745223_01239"/>
<name>A0A0F5LWP0_9HYPH</name>
<dbReference type="Proteomes" id="UP000033608">
    <property type="component" value="Unassembled WGS sequence"/>
</dbReference>
<comment type="cofactor">
    <cofactor evidence="1">
        <name>pyridoxal 5'-phosphate</name>
        <dbReference type="ChEBI" id="CHEBI:597326"/>
    </cofactor>
</comment>
<dbReference type="GO" id="GO:0030170">
    <property type="term" value="F:pyridoxal phosphate binding"/>
    <property type="evidence" value="ECO:0007669"/>
    <property type="project" value="InterPro"/>
</dbReference>
<dbReference type="Proteomes" id="UP000184533">
    <property type="component" value="Unassembled WGS sequence"/>
</dbReference>
<protein>
    <submittedName>
        <fullName evidence="4">Diaminopropionate ammonia-lyase</fullName>
    </submittedName>
</protein>
<proteinExistence type="predicted"/>
<gene>
    <name evidence="5" type="ORF">SAMN02745223_01239</name>
    <name evidence="4" type="ORF">VW29_00840</name>
</gene>
<dbReference type="PATRIC" id="fig|1121477.3.peg.1207"/>
<dbReference type="PANTHER" id="PTHR42937">
    <property type="match status" value="1"/>
</dbReference>
<keyword evidence="4" id="KW-0456">Lyase</keyword>
<dbReference type="SUPFAM" id="SSF53686">
    <property type="entry name" value="Tryptophan synthase beta subunit-like PLP-dependent enzymes"/>
    <property type="match status" value="1"/>
</dbReference>
<dbReference type="AlphaFoldDB" id="A0A0F5LWP0"/>
<dbReference type="NCBIfam" id="NF006058">
    <property type="entry name" value="PRK08206.1"/>
    <property type="match status" value="1"/>
</dbReference>
<evidence type="ECO:0000256" key="1">
    <source>
        <dbReference type="ARBA" id="ARBA00001933"/>
    </source>
</evidence>
<evidence type="ECO:0000256" key="2">
    <source>
        <dbReference type="ARBA" id="ARBA00022898"/>
    </source>
</evidence>
<organism evidence="4 6">
    <name type="scientific">Devosia limi DSM 17137</name>
    <dbReference type="NCBI Taxonomy" id="1121477"/>
    <lineage>
        <taxon>Bacteria</taxon>
        <taxon>Pseudomonadati</taxon>
        <taxon>Pseudomonadota</taxon>
        <taxon>Alphaproteobacteria</taxon>
        <taxon>Hyphomicrobiales</taxon>
        <taxon>Devosiaceae</taxon>
        <taxon>Devosia</taxon>
    </lineage>
</organism>
<dbReference type="InterPro" id="IPR036052">
    <property type="entry name" value="TrpB-like_PALP_sf"/>
</dbReference>
<dbReference type="CDD" id="cd00640">
    <property type="entry name" value="Trp-synth-beta_II"/>
    <property type="match status" value="1"/>
</dbReference>
<sequence length="406" mass="42812">MTDTTLVANSSGKLNRKLDASEAQIVGAKAPDAVRRYLGAFPTYKPTPLVELPALADTLGLGAIAVKDEGQRYGLVSFKALGGAYAVARLVHRHVERKLGRAVDPAELLGEECKAIAAEMTVACATDGNHGRSVAAGAQMFGCRCVIFVHSGVSQGRADAIAAFGAEIVRTPGNYDQSVAEATETSAREGWTTVSDMSWEGYEEIPGLVMQGYTIMLDEIIEQASGSFTHVFVQGGVGGLAAVVAGYFHDLLESERPQLIVVEPARANCLQRSAMANQRQAMAPGEATVMAMLECYEPSLIAWNILEKTADFFLSIPDGVAIAAIKQLARPLGSDPMLEIGESGGAGLAGLMVALEDAGIKAQLGLDGNSRVLLIGTEGATDAALYQRLINAPTNEWTPEHHEAAQ</sequence>
<dbReference type="EMBL" id="LAJF01000022">
    <property type="protein sequence ID" value="KKB86711.1"/>
    <property type="molecule type" value="Genomic_DNA"/>
</dbReference>
<reference evidence="4 6" key="1">
    <citation type="submission" date="2015-03" db="EMBL/GenBank/DDBJ databases">
        <authorList>
            <person name="Hassan Y.I."/>
            <person name="Lepp D."/>
            <person name="Zhou T."/>
        </authorList>
    </citation>
    <scope>NUCLEOTIDE SEQUENCE [LARGE SCALE GENOMIC DNA]</scope>
    <source>
        <strain evidence="4 6">DSM 17137</strain>
    </source>
</reference>
<dbReference type="InterPro" id="IPR010081">
    <property type="entry name" value="DiNH2opropionate_NH3_lyase"/>
</dbReference>
<evidence type="ECO:0000313" key="6">
    <source>
        <dbReference type="Proteomes" id="UP000033608"/>
    </source>
</evidence>
<accession>A0A0F5LWP0</accession>
<dbReference type="GO" id="GO:0008838">
    <property type="term" value="F:diaminopropionate ammonia-lyase activity"/>
    <property type="evidence" value="ECO:0007669"/>
    <property type="project" value="InterPro"/>
</dbReference>
<keyword evidence="6" id="KW-1185">Reference proteome</keyword>
<evidence type="ECO:0000313" key="4">
    <source>
        <dbReference type="EMBL" id="KKB86711.1"/>
    </source>
</evidence>
<dbReference type="RefSeq" id="WP_046133518.1">
    <property type="nucleotide sequence ID" value="NZ_FQVC01000003.1"/>
</dbReference>
<reference evidence="5 7" key="2">
    <citation type="submission" date="2016-11" db="EMBL/GenBank/DDBJ databases">
        <authorList>
            <person name="Jaros S."/>
            <person name="Januszkiewicz K."/>
            <person name="Wedrychowicz H."/>
        </authorList>
    </citation>
    <scope>NUCLEOTIDE SEQUENCE [LARGE SCALE GENOMIC DNA]</scope>
    <source>
        <strain evidence="5 7">DSM 17137</strain>
    </source>
</reference>
<dbReference type="Gene3D" id="3.40.50.1100">
    <property type="match status" value="3"/>
</dbReference>
<dbReference type="NCBIfam" id="TIGR01747">
    <property type="entry name" value="diampropi_NH3ly"/>
    <property type="match status" value="1"/>
</dbReference>
<evidence type="ECO:0000313" key="7">
    <source>
        <dbReference type="Proteomes" id="UP000184533"/>
    </source>
</evidence>
<dbReference type="OrthoDB" id="34584at2"/>
<dbReference type="PANTHER" id="PTHR42937:SF1">
    <property type="entry name" value="DIAMINOPROPIONATE AMMONIA-LYASE"/>
    <property type="match status" value="1"/>
</dbReference>
<dbReference type="InterPro" id="IPR001926">
    <property type="entry name" value="TrpB-like_PALP"/>
</dbReference>
<evidence type="ECO:0000313" key="5">
    <source>
        <dbReference type="EMBL" id="SHE85705.1"/>
    </source>
</evidence>
<dbReference type="Pfam" id="PF00291">
    <property type="entry name" value="PALP"/>
    <property type="match status" value="1"/>
</dbReference>
<dbReference type="EMBL" id="FQVC01000003">
    <property type="protein sequence ID" value="SHE85705.1"/>
    <property type="molecule type" value="Genomic_DNA"/>
</dbReference>
<keyword evidence="2" id="KW-0663">Pyridoxal phosphate</keyword>
<evidence type="ECO:0000259" key="3">
    <source>
        <dbReference type="Pfam" id="PF00291"/>
    </source>
</evidence>
<feature type="domain" description="Tryptophan synthase beta chain-like PALP" evidence="3">
    <location>
        <begin position="42"/>
        <end position="359"/>
    </location>
</feature>